<dbReference type="EMBL" id="BMLK01000037">
    <property type="protein sequence ID" value="GGN61507.1"/>
    <property type="molecule type" value="Genomic_DNA"/>
</dbReference>
<accession>A0ABQ2K080</accession>
<dbReference type="Proteomes" id="UP000605099">
    <property type="component" value="Unassembled WGS sequence"/>
</dbReference>
<comment type="caution">
    <text evidence="1">The sequence shown here is derived from an EMBL/GenBank/DDBJ whole genome shotgun (WGS) entry which is preliminary data.</text>
</comment>
<proteinExistence type="predicted"/>
<reference evidence="2" key="1">
    <citation type="journal article" date="2019" name="Int. J. Syst. Evol. Microbiol.">
        <title>The Global Catalogue of Microorganisms (GCM) 10K type strain sequencing project: providing services to taxonomists for standard genome sequencing and annotation.</title>
        <authorList>
            <consortium name="The Broad Institute Genomics Platform"/>
            <consortium name="The Broad Institute Genome Sequencing Center for Infectious Disease"/>
            <person name="Wu L."/>
            <person name="Ma J."/>
        </authorList>
    </citation>
    <scope>NUCLEOTIDE SEQUENCE [LARGE SCALE GENOMIC DNA]</scope>
    <source>
        <strain evidence="2">CGMCC 1.6784</strain>
    </source>
</reference>
<protein>
    <submittedName>
        <fullName evidence="1">Uncharacterized protein</fullName>
    </submittedName>
</protein>
<keyword evidence="2" id="KW-1185">Reference proteome</keyword>
<name>A0ABQ2K080_9SPHN</name>
<organism evidence="1 2">
    <name type="scientific">Novosphingobium indicum</name>
    <dbReference type="NCBI Taxonomy" id="462949"/>
    <lineage>
        <taxon>Bacteria</taxon>
        <taxon>Pseudomonadati</taxon>
        <taxon>Pseudomonadota</taxon>
        <taxon>Alphaproteobacteria</taxon>
        <taxon>Sphingomonadales</taxon>
        <taxon>Sphingomonadaceae</taxon>
        <taxon>Novosphingobium</taxon>
    </lineage>
</organism>
<gene>
    <name evidence="1" type="ORF">GCM10011349_44200</name>
</gene>
<evidence type="ECO:0000313" key="2">
    <source>
        <dbReference type="Proteomes" id="UP000605099"/>
    </source>
</evidence>
<evidence type="ECO:0000313" key="1">
    <source>
        <dbReference type="EMBL" id="GGN61507.1"/>
    </source>
</evidence>
<sequence>MSYPTFDDLPFNKRPDLSPYLIHLTKNTKRKDDYSAYENLVNILQKGTIWGSGKAGFIRGGKEAACFMDVPFASLKYVLTPENMKADDPRYEPYGIIVGKASGYKRGLRPVLYLSDKEVRQLGIPKAEQWRVVRLEQRDSGWVSWVHEREWRCEGDFKLRSTVPAVIVRNLKYAKRLREQLADEPKKFKCVPDAILPASMICQGLLK</sequence>